<evidence type="ECO:0000256" key="8">
    <source>
        <dbReference type="ARBA" id="ARBA00022807"/>
    </source>
</evidence>
<evidence type="ECO:0000256" key="11">
    <source>
        <dbReference type="PROSITE-ProRule" id="PRU10077"/>
    </source>
</evidence>
<evidence type="ECO:0000256" key="9">
    <source>
        <dbReference type="HAMAP-Rule" id="MF_00417"/>
    </source>
</evidence>
<dbReference type="Pfam" id="PF01470">
    <property type="entry name" value="Peptidase_C15"/>
    <property type="match status" value="1"/>
</dbReference>
<dbReference type="GO" id="GO:0005829">
    <property type="term" value="C:cytosol"/>
    <property type="evidence" value="ECO:0007669"/>
    <property type="project" value="InterPro"/>
</dbReference>
<comment type="caution">
    <text evidence="12">The sequence shown here is derived from an EMBL/GenBank/DDBJ whole genome shotgun (WGS) entry which is preliminary data.</text>
</comment>
<dbReference type="GO" id="GO:0006508">
    <property type="term" value="P:proteolysis"/>
    <property type="evidence" value="ECO:0007669"/>
    <property type="project" value="UniProtKB-KW"/>
</dbReference>
<keyword evidence="5 9" id="KW-0963">Cytoplasm</keyword>
<accession>A0A4R2S2A0</accession>
<dbReference type="HAMAP" id="MF_00417">
    <property type="entry name" value="Pyrrolid_peptidase"/>
    <property type="match status" value="1"/>
</dbReference>
<keyword evidence="6 9" id="KW-0645">Protease</keyword>
<comment type="function">
    <text evidence="2 9">Removes 5-oxoproline from various penultimate amino acid residues except L-proline.</text>
</comment>
<protein>
    <recommendedName>
        <fullName evidence="9">Pyrrolidone-carboxylate peptidase</fullName>
        <ecNumber evidence="9">3.4.19.3</ecNumber>
    </recommendedName>
    <alternativeName>
        <fullName evidence="9">5-oxoprolyl-peptidase</fullName>
    </alternativeName>
    <alternativeName>
        <fullName evidence="9">Pyroglutamyl-peptidase I</fullName>
        <shortName evidence="9">PGP-I</shortName>
        <shortName evidence="9">Pyrase</shortName>
    </alternativeName>
</protein>
<dbReference type="PIRSF" id="PIRSF015592">
    <property type="entry name" value="Prld-crbxl_pptds"/>
    <property type="match status" value="1"/>
</dbReference>
<dbReference type="InterPro" id="IPR033694">
    <property type="entry name" value="PGPEP1_Cys_AS"/>
</dbReference>
<organism evidence="12 13">
    <name type="scientific">Baia soyae</name>
    <dbReference type="NCBI Taxonomy" id="1544746"/>
    <lineage>
        <taxon>Bacteria</taxon>
        <taxon>Bacillati</taxon>
        <taxon>Bacillota</taxon>
        <taxon>Bacilli</taxon>
        <taxon>Bacillales</taxon>
        <taxon>Thermoactinomycetaceae</taxon>
        <taxon>Baia</taxon>
    </lineage>
</organism>
<dbReference type="PANTHER" id="PTHR23402">
    <property type="entry name" value="PROTEASE FAMILY C15 PYROGLUTAMYL-PEPTIDASE I-RELATED"/>
    <property type="match status" value="1"/>
</dbReference>
<dbReference type="EC" id="3.4.19.3" evidence="9"/>
<comment type="subcellular location">
    <subcellularLocation>
        <location evidence="3 9">Cytoplasm</location>
    </subcellularLocation>
</comment>
<sequence length="213" mass="23492">MKAILLTGFEPFGEEEINPSLEIAKALDGRETDKYKIYARELPCVFGEAVDQLRLAIQEVKPDLILCVGQAGGRPDLSIERIAINVDDARIPDNKGNQPIDEPIIVEGPVAYWSSLPIKAIVKHLRDAGLPASVSQTAGTYVCNHVFYGLMHEIRHSSIRGGFIHIPFLPEQIQTRTHMASLSLDEMVRGIEIAIQVSVDVEQDLLLEGGQTQ</sequence>
<dbReference type="InterPro" id="IPR016125">
    <property type="entry name" value="Peptidase_C15-like"/>
</dbReference>
<dbReference type="CDD" id="cd00501">
    <property type="entry name" value="Peptidase_C15"/>
    <property type="match status" value="1"/>
</dbReference>
<dbReference type="PROSITE" id="PS01334">
    <property type="entry name" value="PYRASE_CYS"/>
    <property type="match status" value="1"/>
</dbReference>
<dbReference type="InterPro" id="IPR000816">
    <property type="entry name" value="Peptidase_C15"/>
</dbReference>
<dbReference type="Proteomes" id="UP000294746">
    <property type="component" value="Unassembled WGS sequence"/>
</dbReference>
<dbReference type="FunFam" id="3.40.630.20:FF:000001">
    <property type="entry name" value="Pyrrolidone-carboxylate peptidase"/>
    <property type="match status" value="1"/>
</dbReference>
<dbReference type="NCBIfam" id="NF009676">
    <property type="entry name" value="PRK13197.1"/>
    <property type="match status" value="1"/>
</dbReference>
<comment type="similarity">
    <text evidence="4 9">Belongs to the peptidase C15 family.</text>
</comment>
<dbReference type="AlphaFoldDB" id="A0A4R2S2A0"/>
<evidence type="ECO:0000256" key="2">
    <source>
        <dbReference type="ARBA" id="ARBA00002280"/>
    </source>
</evidence>
<evidence type="ECO:0000256" key="5">
    <source>
        <dbReference type="ARBA" id="ARBA00022490"/>
    </source>
</evidence>
<evidence type="ECO:0000313" key="12">
    <source>
        <dbReference type="EMBL" id="TCP70379.1"/>
    </source>
</evidence>
<dbReference type="OrthoDB" id="9779738at2"/>
<dbReference type="InterPro" id="IPR033693">
    <property type="entry name" value="PGPEP1_Glu_AS"/>
</dbReference>
<dbReference type="SUPFAM" id="SSF53182">
    <property type="entry name" value="Pyrrolidone carboxyl peptidase (pyroglutamate aminopeptidase)"/>
    <property type="match status" value="1"/>
</dbReference>
<dbReference type="RefSeq" id="WP_131847448.1">
    <property type="nucleotide sequence ID" value="NZ_SLXV01000002.1"/>
</dbReference>
<evidence type="ECO:0000313" key="13">
    <source>
        <dbReference type="Proteomes" id="UP000294746"/>
    </source>
</evidence>
<dbReference type="PANTHER" id="PTHR23402:SF1">
    <property type="entry name" value="PYROGLUTAMYL-PEPTIDASE I"/>
    <property type="match status" value="1"/>
</dbReference>
<proteinExistence type="inferred from homology"/>
<dbReference type="NCBIfam" id="TIGR00504">
    <property type="entry name" value="pyro_pdase"/>
    <property type="match status" value="1"/>
</dbReference>
<keyword evidence="13" id="KW-1185">Reference proteome</keyword>
<feature type="active site" evidence="9 10">
    <location>
        <position position="80"/>
    </location>
</feature>
<dbReference type="GO" id="GO:0016920">
    <property type="term" value="F:pyroglutamyl-peptidase activity"/>
    <property type="evidence" value="ECO:0007669"/>
    <property type="project" value="UniProtKB-UniRule"/>
</dbReference>
<dbReference type="Gene3D" id="3.40.630.20">
    <property type="entry name" value="Peptidase C15, pyroglutamyl peptidase I-like"/>
    <property type="match status" value="1"/>
</dbReference>
<gene>
    <name evidence="9" type="primary">pcp</name>
    <name evidence="12" type="ORF">EDD57_10218</name>
</gene>
<dbReference type="PROSITE" id="PS01333">
    <property type="entry name" value="PYRASE_GLU"/>
    <property type="match status" value="1"/>
</dbReference>
<evidence type="ECO:0000256" key="3">
    <source>
        <dbReference type="ARBA" id="ARBA00004496"/>
    </source>
</evidence>
<dbReference type="PRINTS" id="PR00706">
    <property type="entry name" value="PYROGLUPTASE"/>
</dbReference>
<evidence type="ECO:0000256" key="4">
    <source>
        <dbReference type="ARBA" id="ARBA00006641"/>
    </source>
</evidence>
<comment type="catalytic activity">
    <reaction evidence="1 9 10">
        <text>Release of an N-terminal pyroglutamyl group from a polypeptide, the second amino acid generally not being Pro.</text>
        <dbReference type="EC" id="3.4.19.3"/>
    </reaction>
</comment>
<feature type="active site" evidence="9 11">
    <location>
        <position position="143"/>
    </location>
</feature>
<feature type="active site" evidence="9">
    <location>
        <position position="165"/>
    </location>
</feature>
<dbReference type="EMBL" id="SLXV01000002">
    <property type="protein sequence ID" value="TCP70379.1"/>
    <property type="molecule type" value="Genomic_DNA"/>
</dbReference>
<evidence type="ECO:0000256" key="1">
    <source>
        <dbReference type="ARBA" id="ARBA00001770"/>
    </source>
</evidence>
<evidence type="ECO:0000256" key="10">
    <source>
        <dbReference type="PROSITE-ProRule" id="PRU10076"/>
    </source>
</evidence>
<evidence type="ECO:0000256" key="7">
    <source>
        <dbReference type="ARBA" id="ARBA00022801"/>
    </source>
</evidence>
<name>A0A4R2S2A0_9BACL</name>
<dbReference type="InterPro" id="IPR036440">
    <property type="entry name" value="Peptidase_C15-like_sf"/>
</dbReference>
<dbReference type="InterPro" id="IPR029762">
    <property type="entry name" value="PGP-I_bact-type"/>
</dbReference>
<evidence type="ECO:0000256" key="6">
    <source>
        <dbReference type="ARBA" id="ARBA00022670"/>
    </source>
</evidence>
<reference evidence="12 13" key="1">
    <citation type="submission" date="2019-03" db="EMBL/GenBank/DDBJ databases">
        <title>Genomic Encyclopedia of Type Strains, Phase IV (KMG-IV): sequencing the most valuable type-strain genomes for metagenomic binning, comparative biology and taxonomic classification.</title>
        <authorList>
            <person name="Goeker M."/>
        </authorList>
    </citation>
    <scope>NUCLEOTIDE SEQUENCE [LARGE SCALE GENOMIC DNA]</scope>
    <source>
        <strain evidence="12 13">DSM 46831</strain>
    </source>
</reference>
<keyword evidence="8 9" id="KW-0788">Thiol protease</keyword>
<keyword evidence="7 9" id="KW-0378">Hydrolase</keyword>
<comment type="subunit">
    <text evidence="9">Homotetramer.</text>
</comment>